<comment type="caution">
    <text evidence="14">The sequence shown here is derived from an EMBL/GenBank/DDBJ whole genome shotgun (WGS) entry which is preliminary data.</text>
</comment>
<evidence type="ECO:0000256" key="5">
    <source>
        <dbReference type="ARBA" id="ARBA00022840"/>
    </source>
</evidence>
<evidence type="ECO:0000259" key="13">
    <source>
        <dbReference type="PROSITE" id="PS51217"/>
    </source>
</evidence>
<dbReference type="InterPro" id="IPR027417">
    <property type="entry name" value="P-loop_NTPase"/>
</dbReference>
<comment type="catalytic activity">
    <reaction evidence="8">
        <text>Couples ATP hydrolysis with the unwinding of duplex DNA by translocating in the 3'-5' direction.</text>
        <dbReference type="EC" id="5.6.2.4"/>
    </reaction>
</comment>
<dbReference type="Gene3D" id="3.40.50.300">
    <property type="entry name" value="P-loop containing nucleotide triphosphate hydrolases"/>
    <property type="match status" value="2"/>
</dbReference>
<sequence length="717" mass="82319">MEDILQGLNDAQREAVTSTEGFIRVIAGAGSGKTRALSRRFAYLVNEVGILPGNILCVTFTNKSANEMRQRIHALTGDNDTGFISTFHSFCVSVLQEDSYAVQYPKSFLVLDNSDIDAMLAIIYEERGLTLRNMTFSNARDMIEIRKIFKEPDYYLDMLAMPLNTLYQKYLNAKNTSDIIFYGYLYQEKKCFGLDYNDLIKFTLYIFQQDEEIKLKWQKRLEYIMIDEFQDIDELQYKLMEVLCGYHGNLFVVGDPDQTIYTWRGANIRYLLEFNNAFPNVKTIMMMENYRSTPQILSVANSLIDKNKNRIKKDLIPTLPKGSEVLCHHAATSEQEAEWIAVKMKELHGQNVSYRDMTVLYRAHHLTRTIEEVLLREKIPYTIYSGVQFFGRKEIKDALSYLRILAYKDDLSFLRIANSPKRNLGKRRMQFLQEIAATRGCSLYEALSQEIDNEIFKGTKATQFLSLVEAFAADYSVRPISELLSAILNESGYEEMLRTEGGQERLDNLAELKQSVYEYETSCGEESTLEHYLAHVALFTNSDAETDSDKVKLMTVHTAKGLEFPHVFLCAMNEGIFPSKKTNTIQGMEEERRLAFVAMTRAKTALYLSEAEGRNFDGSPRFPSRFLFDIDEGLLTYTQKPEDELVKEAQSFIAISDRHLKQDTEQTAFAVQQRVKHPIFGLGTVTDVDFVKGAHIVQFDEIDTPRAISFRAKLDKC</sequence>
<evidence type="ECO:0000256" key="6">
    <source>
        <dbReference type="ARBA" id="ARBA00023125"/>
    </source>
</evidence>
<dbReference type="RefSeq" id="WP_249313862.1">
    <property type="nucleotide sequence ID" value="NZ_JACRSU010000006.1"/>
</dbReference>
<evidence type="ECO:0000313" key="14">
    <source>
        <dbReference type="EMBL" id="MBC8541877.1"/>
    </source>
</evidence>
<feature type="binding site" evidence="11">
    <location>
        <begin position="27"/>
        <end position="34"/>
    </location>
    <ligand>
        <name>ATP</name>
        <dbReference type="ChEBI" id="CHEBI:30616"/>
    </ligand>
</feature>
<evidence type="ECO:0000256" key="2">
    <source>
        <dbReference type="ARBA" id="ARBA00022741"/>
    </source>
</evidence>
<evidence type="ECO:0000256" key="8">
    <source>
        <dbReference type="ARBA" id="ARBA00034617"/>
    </source>
</evidence>
<dbReference type="GO" id="GO:0016787">
    <property type="term" value="F:hydrolase activity"/>
    <property type="evidence" value="ECO:0007669"/>
    <property type="project" value="UniProtKB-UniRule"/>
</dbReference>
<dbReference type="Gene3D" id="1.10.486.10">
    <property type="entry name" value="PCRA, domain 4"/>
    <property type="match status" value="1"/>
</dbReference>
<keyword evidence="2 11" id="KW-0547">Nucleotide-binding</keyword>
<dbReference type="EC" id="5.6.2.4" evidence="9"/>
<evidence type="ECO:0000256" key="4">
    <source>
        <dbReference type="ARBA" id="ARBA00022806"/>
    </source>
</evidence>
<dbReference type="GO" id="GO:0033202">
    <property type="term" value="C:DNA helicase complex"/>
    <property type="evidence" value="ECO:0007669"/>
    <property type="project" value="TreeGrafter"/>
</dbReference>
<dbReference type="Gene3D" id="1.10.10.160">
    <property type="match status" value="1"/>
</dbReference>
<dbReference type="InterPro" id="IPR014017">
    <property type="entry name" value="DNA_helicase_UvrD-like_C"/>
</dbReference>
<dbReference type="InterPro" id="IPR014016">
    <property type="entry name" value="UvrD-like_ATP-bd"/>
</dbReference>
<evidence type="ECO:0000256" key="11">
    <source>
        <dbReference type="PROSITE-ProRule" id="PRU00560"/>
    </source>
</evidence>
<dbReference type="InterPro" id="IPR000212">
    <property type="entry name" value="DNA_helicase_UvrD/REP"/>
</dbReference>
<feature type="domain" description="UvrD-like helicase C-terminal" evidence="13">
    <location>
        <begin position="294"/>
        <end position="561"/>
    </location>
</feature>
<evidence type="ECO:0000256" key="3">
    <source>
        <dbReference type="ARBA" id="ARBA00022801"/>
    </source>
</evidence>
<dbReference type="GO" id="GO:0005524">
    <property type="term" value="F:ATP binding"/>
    <property type="evidence" value="ECO:0007669"/>
    <property type="project" value="UniProtKB-UniRule"/>
</dbReference>
<evidence type="ECO:0000259" key="12">
    <source>
        <dbReference type="PROSITE" id="PS51198"/>
    </source>
</evidence>
<proteinExistence type="inferred from homology"/>
<evidence type="ECO:0000313" key="15">
    <source>
        <dbReference type="Proteomes" id="UP000611762"/>
    </source>
</evidence>
<keyword evidence="5 11" id="KW-0067">ATP-binding</keyword>
<gene>
    <name evidence="14" type="ORF">H8698_12915</name>
</gene>
<dbReference type="AlphaFoldDB" id="A0A926HVP7"/>
<comment type="similarity">
    <text evidence="1">Belongs to the helicase family. UvrD subfamily.</text>
</comment>
<dbReference type="CDD" id="cd17932">
    <property type="entry name" value="DEXQc_UvrD"/>
    <property type="match status" value="1"/>
</dbReference>
<dbReference type="InterPro" id="IPR013986">
    <property type="entry name" value="DExx_box_DNA_helicase_dom_sf"/>
</dbReference>
<dbReference type="Proteomes" id="UP000611762">
    <property type="component" value="Unassembled WGS sequence"/>
</dbReference>
<evidence type="ECO:0000256" key="7">
    <source>
        <dbReference type="ARBA" id="ARBA00023235"/>
    </source>
</evidence>
<dbReference type="PANTHER" id="PTHR11070:SF2">
    <property type="entry name" value="ATP-DEPENDENT DNA HELICASE SRS2"/>
    <property type="match status" value="1"/>
</dbReference>
<keyword evidence="4 11" id="KW-0347">Helicase</keyword>
<dbReference type="GO" id="GO:0003677">
    <property type="term" value="F:DNA binding"/>
    <property type="evidence" value="ECO:0007669"/>
    <property type="project" value="UniProtKB-KW"/>
</dbReference>
<accession>A0A926HVP7</accession>
<keyword evidence="6" id="KW-0238">DNA-binding</keyword>
<dbReference type="SUPFAM" id="SSF52540">
    <property type="entry name" value="P-loop containing nucleoside triphosphate hydrolases"/>
    <property type="match status" value="1"/>
</dbReference>
<feature type="domain" description="UvrD-like helicase ATP-binding" evidence="12">
    <location>
        <begin position="6"/>
        <end position="293"/>
    </location>
</feature>
<evidence type="ECO:0000256" key="9">
    <source>
        <dbReference type="ARBA" id="ARBA00034808"/>
    </source>
</evidence>
<organism evidence="14 15">
    <name type="scientific">Congzhengia minquanensis</name>
    <dbReference type="NCBI Taxonomy" id="2763657"/>
    <lineage>
        <taxon>Bacteria</taxon>
        <taxon>Bacillati</taxon>
        <taxon>Bacillota</taxon>
        <taxon>Clostridia</taxon>
        <taxon>Eubacteriales</taxon>
        <taxon>Oscillospiraceae</taxon>
        <taxon>Congzhengia</taxon>
    </lineage>
</organism>
<dbReference type="GO" id="GO:0043138">
    <property type="term" value="F:3'-5' DNA helicase activity"/>
    <property type="evidence" value="ECO:0007669"/>
    <property type="project" value="UniProtKB-EC"/>
</dbReference>
<name>A0A926HVP7_9FIRM</name>
<evidence type="ECO:0000256" key="10">
    <source>
        <dbReference type="ARBA" id="ARBA00048988"/>
    </source>
</evidence>
<keyword evidence="3 11" id="KW-0378">Hydrolase</keyword>
<dbReference type="EMBL" id="JACRSU010000006">
    <property type="protein sequence ID" value="MBC8541877.1"/>
    <property type="molecule type" value="Genomic_DNA"/>
</dbReference>
<dbReference type="PROSITE" id="PS51198">
    <property type="entry name" value="UVRD_HELICASE_ATP_BIND"/>
    <property type="match status" value="1"/>
</dbReference>
<dbReference type="GO" id="GO:0005829">
    <property type="term" value="C:cytosol"/>
    <property type="evidence" value="ECO:0007669"/>
    <property type="project" value="TreeGrafter"/>
</dbReference>
<keyword evidence="15" id="KW-1185">Reference proteome</keyword>
<dbReference type="PANTHER" id="PTHR11070">
    <property type="entry name" value="UVRD / RECB / PCRA DNA HELICASE FAMILY MEMBER"/>
    <property type="match status" value="1"/>
</dbReference>
<dbReference type="GO" id="GO:0000725">
    <property type="term" value="P:recombinational repair"/>
    <property type="evidence" value="ECO:0007669"/>
    <property type="project" value="TreeGrafter"/>
</dbReference>
<protein>
    <recommendedName>
        <fullName evidence="9">DNA 3'-5' helicase</fullName>
        <ecNumber evidence="9">5.6.2.4</ecNumber>
    </recommendedName>
</protein>
<dbReference type="Pfam" id="PF13361">
    <property type="entry name" value="UvrD_C"/>
    <property type="match status" value="1"/>
</dbReference>
<comment type="catalytic activity">
    <reaction evidence="10">
        <text>ATP + H2O = ADP + phosphate + H(+)</text>
        <dbReference type="Rhea" id="RHEA:13065"/>
        <dbReference type="ChEBI" id="CHEBI:15377"/>
        <dbReference type="ChEBI" id="CHEBI:15378"/>
        <dbReference type="ChEBI" id="CHEBI:30616"/>
        <dbReference type="ChEBI" id="CHEBI:43474"/>
        <dbReference type="ChEBI" id="CHEBI:456216"/>
        <dbReference type="EC" id="5.6.2.4"/>
    </reaction>
</comment>
<dbReference type="Pfam" id="PF00580">
    <property type="entry name" value="UvrD-helicase"/>
    <property type="match status" value="1"/>
</dbReference>
<evidence type="ECO:0000256" key="1">
    <source>
        <dbReference type="ARBA" id="ARBA00009922"/>
    </source>
</evidence>
<dbReference type="PROSITE" id="PS51217">
    <property type="entry name" value="UVRD_HELICASE_CTER"/>
    <property type="match status" value="1"/>
</dbReference>
<keyword evidence="7" id="KW-0413">Isomerase</keyword>
<reference evidence="14" key="1">
    <citation type="submission" date="2020-08" db="EMBL/GenBank/DDBJ databases">
        <title>Genome public.</title>
        <authorList>
            <person name="Liu C."/>
            <person name="Sun Q."/>
        </authorList>
    </citation>
    <scope>NUCLEOTIDE SEQUENCE</scope>
    <source>
        <strain evidence="14">H8</strain>
    </source>
</reference>